<reference evidence="2 3" key="2">
    <citation type="submission" date="2017-08" db="EMBL/GenBank/DDBJ databases">
        <title>WGS of novel Burkholderia cepaca complex species.</title>
        <authorList>
            <person name="Lipuma J."/>
            <person name="Spilker T."/>
        </authorList>
    </citation>
    <scope>NUCLEOTIDE SEQUENCE [LARGE SCALE GENOMIC DNA]</scope>
    <source>
        <strain evidence="2 3">AU17325</strain>
    </source>
</reference>
<evidence type="ECO:0000313" key="2">
    <source>
        <dbReference type="EMBL" id="OXI33342.1"/>
    </source>
</evidence>
<evidence type="ECO:0000256" key="1">
    <source>
        <dbReference type="SAM" id="MobiDB-lite"/>
    </source>
</evidence>
<reference evidence="3" key="1">
    <citation type="submission" date="2017-06" db="EMBL/GenBank/DDBJ databases">
        <authorList>
            <person name="LiPuma J."/>
            <person name="Spilker T."/>
        </authorList>
    </citation>
    <scope>NUCLEOTIDE SEQUENCE [LARGE SCALE GENOMIC DNA]</scope>
    <source>
        <strain evidence="3">AU17325</strain>
    </source>
</reference>
<dbReference type="AlphaFoldDB" id="A0A228HTW8"/>
<protein>
    <submittedName>
        <fullName evidence="2">Uncharacterized protein</fullName>
    </submittedName>
</protein>
<dbReference type="Proteomes" id="UP000214600">
    <property type="component" value="Unassembled WGS sequence"/>
</dbReference>
<comment type="caution">
    <text evidence="2">The sequence shown here is derived from an EMBL/GenBank/DDBJ whole genome shotgun (WGS) entry which is preliminary data.</text>
</comment>
<accession>A0A228HTW8</accession>
<proteinExistence type="predicted"/>
<gene>
    <name evidence="2" type="ORF">CFB84_39755</name>
</gene>
<evidence type="ECO:0000313" key="3">
    <source>
        <dbReference type="Proteomes" id="UP000214600"/>
    </source>
</evidence>
<name>A0A228HTW8_9BURK</name>
<organism evidence="2 3">
    <name type="scientific">Burkholderia aenigmatica</name>
    <dbReference type="NCBI Taxonomy" id="2015348"/>
    <lineage>
        <taxon>Bacteria</taxon>
        <taxon>Pseudomonadati</taxon>
        <taxon>Pseudomonadota</taxon>
        <taxon>Betaproteobacteria</taxon>
        <taxon>Burkholderiales</taxon>
        <taxon>Burkholderiaceae</taxon>
        <taxon>Burkholderia</taxon>
        <taxon>Burkholderia cepacia complex</taxon>
    </lineage>
</organism>
<feature type="region of interest" description="Disordered" evidence="1">
    <location>
        <begin position="28"/>
        <end position="62"/>
    </location>
</feature>
<dbReference type="EMBL" id="NKFA01000037">
    <property type="protein sequence ID" value="OXI33342.1"/>
    <property type="molecule type" value="Genomic_DNA"/>
</dbReference>
<sequence length="62" mass="6637">MLPAGGALASQPPALLYLLDVPRWTCAPAPPDGVPGPNERDAIRRSARRCRPVHSQPARKPS</sequence>